<evidence type="ECO:0000313" key="3">
    <source>
        <dbReference type="Proteomes" id="UP000667802"/>
    </source>
</evidence>
<proteinExistence type="predicted"/>
<feature type="compositionally biased region" description="Basic and acidic residues" evidence="1">
    <location>
        <begin position="357"/>
        <end position="369"/>
    </location>
</feature>
<evidence type="ECO:0000313" key="2">
    <source>
        <dbReference type="EMBL" id="MDR9894993.1"/>
    </source>
</evidence>
<dbReference type="EMBL" id="JAALHA020000003">
    <property type="protein sequence ID" value="MDR9894993.1"/>
    <property type="molecule type" value="Genomic_DNA"/>
</dbReference>
<dbReference type="RefSeq" id="WP_208339008.1">
    <property type="nucleotide sequence ID" value="NZ_CAWQFN010000472.1"/>
</dbReference>
<sequence length="518" mass="59016">MPYAYSSRYQSRLFNFVNQQSRRLGDRLQSSFRHLQVAASWSLEALLHPVHLLLQRTIDSPARQLNRKEQTTKQYLQESSSNFGTQTIPSGDAPIQQVLHAVEDLQRKVVVQGIASELVSRNLVLVSTDNQILNILTQEQQTKLQDRILTEIAKYWRESRLTAEKNETKLLTEIDRLLTKLSSPKPKNTPALVSQTTGYEISAPNAYPIVALLDTAVAKLESNALVPVQQQISSLYQTVQTQLNIFVERQEQLSTVERTRENQGLNIQLLIWQAINFFFGKSSQGHVEGNKINSYPNLVSAATHGNDSTSQEGLTLRHSADLTELGLGSFMKRLLESPQMRSLALVESPWLSQKDFFGESKPTSERGNNEELLLPSPQTNPQFPSSPRNLIKTYQKFFQKSKSSFGLSQVTTKVNELAPLTDVNKQGRLKKLGSRFSIAASLINQSRTDSNKGELFQQGFHTTEREAKPDWIETQAEIIGYEKHPLELILEWLDRMMLFLEEILLKIFQRLQKLWQKR</sequence>
<dbReference type="AlphaFoldDB" id="A0AAP5M9S2"/>
<organism evidence="2 3">
    <name type="scientific">Aetokthonos hydrillicola Thurmond2011</name>
    <dbReference type="NCBI Taxonomy" id="2712845"/>
    <lineage>
        <taxon>Bacteria</taxon>
        <taxon>Bacillati</taxon>
        <taxon>Cyanobacteriota</taxon>
        <taxon>Cyanophyceae</taxon>
        <taxon>Nostocales</taxon>
        <taxon>Hapalosiphonaceae</taxon>
        <taxon>Aetokthonos</taxon>
    </lineage>
</organism>
<feature type="compositionally biased region" description="Polar residues" evidence="1">
    <location>
        <begin position="72"/>
        <end position="87"/>
    </location>
</feature>
<dbReference type="Proteomes" id="UP000667802">
    <property type="component" value="Unassembled WGS sequence"/>
</dbReference>
<keyword evidence="3" id="KW-1185">Reference proteome</keyword>
<comment type="caution">
    <text evidence="2">The sequence shown here is derived from an EMBL/GenBank/DDBJ whole genome shotgun (WGS) entry which is preliminary data.</text>
</comment>
<feature type="region of interest" description="Disordered" evidence="1">
    <location>
        <begin position="357"/>
        <end position="383"/>
    </location>
</feature>
<gene>
    <name evidence="2" type="ORF">G7B40_010495</name>
</gene>
<reference evidence="3" key="1">
    <citation type="journal article" date="2021" name="Science">
        <title>Hunting the eagle killer: A cyanobacterial neurotoxin causes vacuolar myelinopathy.</title>
        <authorList>
            <person name="Breinlinger S."/>
            <person name="Phillips T.J."/>
            <person name="Haram B.N."/>
            <person name="Mares J."/>
            <person name="Martinez Yerena J.A."/>
            <person name="Hrouzek P."/>
            <person name="Sobotka R."/>
            <person name="Henderson W.M."/>
            <person name="Schmieder P."/>
            <person name="Williams S.M."/>
            <person name="Lauderdale J.D."/>
            <person name="Wilde H.D."/>
            <person name="Gerrin W."/>
            <person name="Kust A."/>
            <person name="Washington J.W."/>
            <person name="Wagner C."/>
            <person name="Geier B."/>
            <person name="Liebeke M."/>
            <person name="Enke H."/>
            <person name="Niedermeyer T.H.J."/>
            <person name="Wilde S.B."/>
        </authorList>
    </citation>
    <scope>NUCLEOTIDE SEQUENCE [LARGE SCALE GENOMIC DNA]</scope>
    <source>
        <strain evidence="3">Thurmond2011</strain>
    </source>
</reference>
<evidence type="ECO:0000256" key="1">
    <source>
        <dbReference type="SAM" id="MobiDB-lite"/>
    </source>
</evidence>
<name>A0AAP5M9S2_9CYAN</name>
<feature type="region of interest" description="Disordered" evidence="1">
    <location>
        <begin position="64"/>
        <end position="87"/>
    </location>
</feature>
<protein>
    <submittedName>
        <fullName evidence="2">Uncharacterized protein</fullName>
    </submittedName>
</protein>
<accession>A0AAP5M9S2</accession>